<dbReference type="GeneID" id="92795655"/>
<dbReference type="EMBL" id="NGDO01000084">
    <property type="protein sequence ID" value="OTL93407.1"/>
    <property type="molecule type" value="Genomic_DNA"/>
</dbReference>
<dbReference type="Proteomes" id="UP000194767">
    <property type="component" value="Unassembled WGS sequence"/>
</dbReference>
<reference evidence="3 6" key="3">
    <citation type="journal article" date="2021" name="MSphere">
        <title>Complete Genome Sequencing of Acinetobacter baumannii AC1633 and Acinetobacter nosocomialis AC1530 Unveils a Large Multidrug-Resistant Plasmid Encoding the NDM-1 and OXA-58 Carbapenemases.</title>
        <authorList>
            <person name="Alattraqchi A.G."/>
            <person name="Mohd Rani F."/>
            <person name="A. Rahman N.I."/>
            <person name="Ismail S."/>
            <person name="Cleary D.W."/>
            <person name="Clarke S.C."/>
            <person name="Yeo C.C."/>
        </authorList>
    </citation>
    <scope>NUCLEOTIDE SEQUENCE [LARGE SCALE GENOMIC DNA]</scope>
    <source>
        <strain evidence="3 6">AC1530</strain>
    </source>
</reference>
<protein>
    <submittedName>
        <fullName evidence="1">Uncharacterized protein</fullName>
    </submittedName>
</protein>
<organism evidence="1 4">
    <name type="scientific">Acinetobacter nosocomialis</name>
    <dbReference type="NCBI Taxonomy" id="106654"/>
    <lineage>
        <taxon>Bacteria</taxon>
        <taxon>Pseudomonadati</taxon>
        <taxon>Pseudomonadota</taxon>
        <taxon>Gammaproteobacteria</taxon>
        <taxon>Moraxellales</taxon>
        <taxon>Moraxellaceae</taxon>
        <taxon>Acinetobacter</taxon>
        <taxon>Acinetobacter calcoaceticus/baumannii complex</taxon>
    </lineage>
</organism>
<accession>A0A333ZX56</accession>
<evidence type="ECO:0000313" key="2">
    <source>
        <dbReference type="EMBL" id="OTL93407.1"/>
    </source>
</evidence>
<reference evidence="2 5" key="2">
    <citation type="submission" date="2017-05" db="EMBL/GenBank/DDBJ databases">
        <authorList>
            <person name="Kreiswirth B."/>
            <person name="Manca C."/>
            <person name="Chen L."/>
            <person name="Evans S."/>
            <person name="Fowler V."/>
            <person name="Patel R."/>
            <person name="Chambers H."/>
            <person name="Bonomo R."/>
            <person name="Paul V."/>
            <person name="Sankar J."/>
            <person name="Gaind R."/>
            <person name="Ray P."/>
            <person name="Gautam V."/>
            <person name="Biswal M."/>
            <person name="Datta S."/>
            <person name="Walia K."/>
            <person name="Adams M."/>
            <person name="Nelson K."/>
            <person name="Sutton G."/>
            <person name="Fouts D."/>
            <person name="Hujer K."/>
            <person name="Hujer A."/>
        </authorList>
    </citation>
    <scope>NUCLEOTIDE SEQUENCE [LARGE SCALE GENOMIC DNA]</scope>
    <source>
        <strain evidence="2 5">PR324</strain>
    </source>
</reference>
<evidence type="ECO:0000313" key="3">
    <source>
        <dbReference type="EMBL" id="QGA43391.1"/>
    </source>
</evidence>
<evidence type="ECO:0000313" key="6">
    <source>
        <dbReference type="Proteomes" id="UP000325778"/>
    </source>
</evidence>
<evidence type="ECO:0000313" key="5">
    <source>
        <dbReference type="Proteomes" id="UP000194767"/>
    </source>
</evidence>
<name>A0A2T7FKW2_ACINO</name>
<evidence type="ECO:0000313" key="4">
    <source>
        <dbReference type="Proteomes" id="UP000027208"/>
    </source>
</evidence>
<dbReference type="Proteomes" id="UP000027208">
    <property type="component" value="Unassembled WGS sequence"/>
</dbReference>
<proteinExistence type="predicted"/>
<dbReference type="EMBL" id="CP045560">
    <property type="protein sequence ID" value="QGA43391.1"/>
    <property type="molecule type" value="Genomic_DNA"/>
</dbReference>
<reference evidence="1 4" key="1">
    <citation type="submission" date="2014-04" db="EMBL/GenBank/DDBJ databases">
        <title>The Genome Sequence of Acinetobacter baumanii BIDMC 57.</title>
        <authorList>
            <consortium name="The Broad Institute Genomics Platform"/>
            <consortium name="The Broad Institute Genome Sequencing Center for Infectious Disease"/>
            <person name="Murphy C."/>
            <person name="Cosimi L."/>
            <person name="Cerqueira G."/>
            <person name="Feldgarden M."/>
            <person name="Earl A."/>
            <person name="Spencer M.D."/>
            <person name="Fodor A."/>
            <person name="Sautter R.L."/>
            <person name="Hung D."/>
            <person name="Onderdonk A.B."/>
            <person name="Ernst C."/>
            <person name="Delaney M."/>
            <person name="DuBois A."/>
            <person name="Young S.K."/>
            <person name="Zeng Q."/>
            <person name="Gargeya S."/>
            <person name="Abouelleil A."/>
            <person name="Alvarado L."/>
            <person name="Chapman S.B."/>
            <person name="Gainer-Dewar J."/>
            <person name="Goldberg J."/>
            <person name="Griggs A."/>
            <person name="Gujja S."/>
            <person name="Hansen M."/>
            <person name="Howarth C."/>
            <person name="Imamovic A."/>
            <person name="Larimer J."/>
            <person name="Pearson M."/>
            <person name="Poon T.W."/>
            <person name="Priest M."/>
            <person name="Roberts A."/>
            <person name="Saif S."/>
            <person name="Shea T."/>
            <person name="Sykes S."/>
            <person name="Wortman J."/>
            <person name="Nusbaum C."/>
            <person name="Birren B."/>
        </authorList>
    </citation>
    <scope>NUCLEOTIDE SEQUENCE [LARGE SCALE GENOMIC DNA]</scope>
    <source>
        <strain evidence="1 4">BIDMC 57</strain>
    </source>
</reference>
<evidence type="ECO:0000313" key="1">
    <source>
        <dbReference type="EMBL" id="KDM57784.1"/>
    </source>
</evidence>
<dbReference type="RefSeq" id="WP_004888124.1">
    <property type="nucleotide sequence ID" value="NZ_AMZR01000072.1"/>
</dbReference>
<gene>
    <name evidence="1" type="ORF">AE32_01082</name>
    <name evidence="2" type="ORF">B9X58_19070</name>
    <name evidence="3" type="ORF">GD578_05740</name>
</gene>
<accession>A0A2T7FKW2</accession>
<dbReference type="Proteomes" id="UP000325778">
    <property type="component" value="Chromosome"/>
</dbReference>
<sequence>MHAKTLDNSYLNIENISIEKLKKLFNENNAHNLDIFEDVNSLVFKLDSISLATDLYEVLVYVCKIDILSVHNLKIAYYKTIFNMDYNIIDDFFVTLID</sequence>
<dbReference type="EMBL" id="JMUI01000002">
    <property type="protein sequence ID" value="KDM57784.1"/>
    <property type="molecule type" value="Genomic_DNA"/>
</dbReference>
<dbReference type="AlphaFoldDB" id="A0A2T7FKW2"/>